<evidence type="ECO:0000313" key="4">
    <source>
        <dbReference type="Proteomes" id="UP000177199"/>
    </source>
</evidence>
<feature type="transmembrane region" description="Helical" evidence="1">
    <location>
        <begin position="138"/>
        <end position="157"/>
    </location>
</feature>
<evidence type="ECO:0000256" key="1">
    <source>
        <dbReference type="SAM" id="Phobius"/>
    </source>
</evidence>
<feature type="transmembrane region" description="Helical" evidence="1">
    <location>
        <begin position="45"/>
        <end position="73"/>
    </location>
</feature>
<dbReference type="PANTHER" id="PTHR42709">
    <property type="entry name" value="ALKALINE PHOSPHATASE LIKE PROTEIN"/>
    <property type="match status" value="1"/>
</dbReference>
<evidence type="ECO:0000259" key="2">
    <source>
        <dbReference type="Pfam" id="PF09335"/>
    </source>
</evidence>
<keyword evidence="1" id="KW-0812">Transmembrane</keyword>
<protein>
    <recommendedName>
        <fullName evidence="2">VTT domain-containing protein</fullName>
    </recommendedName>
</protein>
<accession>A0A1F7HJP2</accession>
<keyword evidence="1" id="KW-1133">Transmembrane helix</keyword>
<name>A0A1F7HJP2_9BACT</name>
<dbReference type="InterPro" id="IPR032816">
    <property type="entry name" value="VTT_dom"/>
</dbReference>
<feature type="domain" description="VTT" evidence="2">
    <location>
        <begin position="36"/>
        <end position="147"/>
    </location>
</feature>
<organism evidence="3 4">
    <name type="scientific">Candidatus Roizmanbacteria bacterium RIFCSPHIGHO2_12_FULL_33_9</name>
    <dbReference type="NCBI Taxonomy" id="1802045"/>
    <lineage>
        <taxon>Bacteria</taxon>
        <taxon>Candidatus Roizmaniibacteriota</taxon>
    </lineage>
</organism>
<feature type="transmembrane region" description="Helical" evidence="1">
    <location>
        <begin position="103"/>
        <end position="126"/>
    </location>
</feature>
<keyword evidence="1" id="KW-0472">Membrane</keyword>
<dbReference type="InterPro" id="IPR051311">
    <property type="entry name" value="DedA_domain"/>
</dbReference>
<dbReference type="GO" id="GO:0005886">
    <property type="term" value="C:plasma membrane"/>
    <property type="evidence" value="ECO:0007669"/>
    <property type="project" value="TreeGrafter"/>
</dbReference>
<dbReference type="Proteomes" id="UP000177199">
    <property type="component" value="Unassembled WGS sequence"/>
</dbReference>
<gene>
    <name evidence="3" type="ORF">A3F29_01785</name>
</gene>
<dbReference type="EMBL" id="MFZV01000017">
    <property type="protein sequence ID" value="OGK31206.1"/>
    <property type="molecule type" value="Genomic_DNA"/>
</dbReference>
<reference evidence="3 4" key="1">
    <citation type="journal article" date="2016" name="Nat. Commun.">
        <title>Thousands of microbial genomes shed light on interconnected biogeochemical processes in an aquifer system.</title>
        <authorList>
            <person name="Anantharaman K."/>
            <person name="Brown C.T."/>
            <person name="Hug L.A."/>
            <person name="Sharon I."/>
            <person name="Castelle C.J."/>
            <person name="Probst A.J."/>
            <person name="Thomas B.C."/>
            <person name="Singh A."/>
            <person name="Wilkins M.J."/>
            <person name="Karaoz U."/>
            <person name="Brodie E.L."/>
            <person name="Williams K.H."/>
            <person name="Hubbard S.S."/>
            <person name="Banfield J.F."/>
        </authorList>
    </citation>
    <scope>NUCLEOTIDE SEQUENCE [LARGE SCALE GENOMIC DNA]</scope>
</reference>
<dbReference type="Pfam" id="PF09335">
    <property type="entry name" value="VTT_dom"/>
    <property type="match status" value="1"/>
</dbReference>
<feature type="transmembrane region" description="Helical" evidence="1">
    <location>
        <begin position="12"/>
        <end position="33"/>
    </location>
</feature>
<feature type="transmembrane region" description="Helical" evidence="1">
    <location>
        <begin position="169"/>
        <end position="189"/>
    </location>
</feature>
<comment type="caution">
    <text evidence="3">The sequence shown here is derived from an EMBL/GenBank/DDBJ whole genome shotgun (WGS) entry which is preliminary data.</text>
</comment>
<sequence>MSELISGFTDYILSTNFPLIGLAIIAFAESSFFPIPPDVIMIPLALINPAFAIFYGIITTISSVIGGMFGYFIGLKGGKPLVNKFISEEKLYKVKLYYNQYDVWAIIIAGLTPIPYKLFTISAGLFDLKFTRFVIASLIGRGSRFLTVGTLIFFFGVQIKEFLTNYLELATIAFSVLLIGGFFIINKLLKSKINNKDK</sequence>
<evidence type="ECO:0000313" key="3">
    <source>
        <dbReference type="EMBL" id="OGK31206.1"/>
    </source>
</evidence>
<dbReference type="PANTHER" id="PTHR42709:SF11">
    <property type="entry name" value="DEDA FAMILY PROTEIN"/>
    <property type="match status" value="1"/>
</dbReference>
<dbReference type="AlphaFoldDB" id="A0A1F7HJP2"/>
<proteinExistence type="predicted"/>